<gene>
    <name evidence="2" type="ORF">SE17_18540</name>
</gene>
<evidence type="ECO:0000313" key="3">
    <source>
        <dbReference type="Proteomes" id="UP000050509"/>
    </source>
</evidence>
<accession>A0A0P9D8Y3</accession>
<dbReference type="AlphaFoldDB" id="A0A0P9D8Y3"/>
<dbReference type="Gene3D" id="3.30.870.10">
    <property type="entry name" value="Endonuclease Chain A"/>
    <property type="match status" value="1"/>
</dbReference>
<organism evidence="2 3">
    <name type="scientific">Kouleothrix aurantiaca</name>
    <dbReference type="NCBI Taxonomy" id="186479"/>
    <lineage>
        <taxon>Bacteria</taxon>
        <taxon>Bacillati</taxon>
        <taxon>Chloroflexota</taxon>
        <taxon>Chloroflexia</taxon>
        <taxon>Chloroflexales</taxon>
        <taxon>Roseiflexineae</taxon>
        <taxon>Roseiflexaceae</taxon>
        <taxon>Kouleothrix</taxon>
    </lineage>
</organism>
<feature type="domain" description="PLD phosphodiesterase" evidence="1">
    <location>
        <begin position="75"/>
        <end position="102"/>
    </location>
</feature>
<reference evidence="2 3" key="1">
    <citation type="submission" date="2015-09" db="EMBL/GenBank/DDBJ databases">
        <title>Draft genome sequence of Kouleothrix aurantiaca JCM 19913.</title>
        <authorList>
            <person name="Hemp J."/>
        </authorList>
    </citation>
    <scope>NUCLEOTIDE SEQUENCE [LARGE SCALE GENOMIC DNA]</scope>
    <source>
        <strain evidence="2 3">COM-B</strain>
    </source>
</reference>
<dbReference type="GO" id="GO:0071949">
    <property type="term" value="F:FAD binding"/>
    <property type="evidence" value="ECO:0007669"/>
    <property type="project" value="InterPro"/>
</dbReference>
<dbReference type="GO" id="GO:0030572">
    <property type="term" value="F:phosphatidyltransferase activity"/>
    <property type="evidence" value="ECO:0007669"/>
    <property type="project" value="UniProtKB-ARBA"/>
</dbReference>
<dbReference type="EMBL" id="LJCR01000727">
    <property type="protein sequence ID" value="KPV51913.1"/>
    <property type="molecule type" value="Genomic_DNA"/>
</dbReference>
<proteinExistence type="predicted"/>
<evidence type="ECO:0000259" key="1">
    <source>
        <dbReference type="PROSITE" id="PS50035"/>
    </source>
</evidence>
<comment type="caution">
    <text evidence="2">The sequence shown here is derived from an EMBL/GenBank/DDBJ whole genome shotgun (WGS) entry which is preliminary data.</text>
</comment>
<name>A0A0P9D8Y3_9CHLR</name>
<dbReference type="InterPro" id="IPR001736">
    <property type="entry name" value="PLipase_D/transphosphatidylase"/>
</dbReference>
<dbReference type="Gene3D" id="3.50.50.60">
    <property type="entry name" value="FAD/NAD(P)-binding domain"/>
    <property type="match status" value="1"/>
</dbReference>
<sequence>MLRMIRRRLGRERTADVIVVGAGLAGLVAARELAARGVDVRVLIPWQSNHVTADWLARGYFGECLRNGIRIFGFQHAMIHAKTATIDGIWSTVGTANLDRLSLTGNYEINIELLDEEFAADMEHVFSIDLSNAFDLTPERWESRSWLSWASEQILRPLRPLL</sequence>
<dbReference type="SUPFAM" id="SSF56024">
    <property type="entry name" value="Phospholipase D/nuclease"/>
    <property type="match status" value="1"/>
</dbReference>
<dbReference type="PANTHER" id="PTHR21248">
    <property type="entry name" value="CARDIOLIPIN SYNTHASE"/>
    <property type="match status" value="1"/>
</dbReference>
<evidence type="ECO:0000313" key="2">
    <source>
        <dbReference type="EMBL" id="KPV51913.1"/>
    </source>
</evidence>
<dbReference type="Proteomes" id="UP000050509">
    <property type="component" value="Unassembled WGS sequence"/>
</dbReference>
<dbReference type="PROSITE" id="PS50035">
    <property type="entry name" value="PLD"/>
    <property type="match status" value="1"/>
</dbReference>
<dbReference type="PATRIC" id="fig|186479.3.peg.9926"/>
<dbReference type="InterPro" id="IPR036188">
    <property type="entry name" value="FAD/NAD-bd_sf"/>
</dbReference>
<dbReference type="GO" id="GO:0032049">
    <property type="term" value="P:cardiolipin biosynthetic process"/>
    <property type="evidence" value="ECO:0007669"/>
    <property type="project" value="UniProtKB-ARBA"/>
</dbReference>
<dbReference type="InterPro" id="IPR025202">
    <property type="entry name" value="PLD-like_dom"/>
</dbReference>
<dbReference type="PANTHER" id="PTHR21248:SF22">
    <property type="entry name" value="PHOSPHOLIPASE D"/>
    <property type="match status" value="1"/>
</dbReference>
<keyword evidence="3" id="KW-1185">Reference proteome</keyword>
<protein>
    <recommendedName>
        <fullName evidence="1">PLD phosphodiesterase domain-containing protein</fullName>
    </recommendedName>
</protein>
<dbReference type="Pfam" id="PF13091">
    <property type="entry name" value="PLDc_2"/>
    <property type="match status" value="1"/>
</dbReference>